<dbReference type="AlphaFoldDB" id="A0A382B2A6"/>
<dbReference type="GO" id="GO:0009253">
    <property type="term" value="P:peptidoglycan catabolic process"/>
    <property type="evidence" value="ECO:0007669"/>
    <property type="project" value="TreeGrafter"/>
</dbReference>
<dbReference type="PANTHER" id="PTHR30163">
    <property type="entry name" value="MEMBRANE-BOUND LYTIC MUREIN TRANSGLYCOSYLASE B"/>
    <property type="match status" value="1"/>
</dbReference>
<dbReference type="GO" id="GO:0008933">
    <property type="term" value="F:peptidoglycan lytic transglycosylase activity"/>
    <property type="evidence" value="ECO:0007669"/>
    <property type="project" value="TreeGrafter"/>
</dbReference>
<gene>
    <name evidence="2" type="ORF">METZ01_LOCUS160247</name>
</gene>
<dbReference type="Gene3D" id="1.10.8.350">
    <property type="entry name" value="Bacterial muramidase"/>
    <property type="match status" value="1"/>
</dbReference>
<reference evidence="2" key="1">
    <citation type="submission" date="2018-05" db="EMBL/GenBank/DDBJ databases">
        <authorList>
            <person name="Lanie J.A."/>
            <person name="Ng W.-L."/>
            <person name="Kazmierczak K.M."/>
            <person name="Andrzejewski T.M."/>
            <person name="Davidsen T.M."/>
            <person name="Wayne K.J."/>
            <person name="Tettelin H."/>
            <person name="Glass J.I."/>
            <person name="Rusch D."/>
            <person name="Podicherti R."/>
            <person name="Tsui H.-C.T."/>
            <person name="Winkler M.E."/>
        </authorList>
    </citation>
    <scope>NUCLEOTIDE SEQUENCE</scope>
</reference>
<dbReference type="Pfam" id="PF13406">
    <property type="entry name" value="SLT_2"/>
    <property type="match status" value="1"/>
</dbReference>
<protein>
    <recommendedName>
        <fullName evidence="1">Transglycosylase SLT domain-containing protein</fullName>
    </recommendedName>
</protein>
<dbReference type="InterPro" id="IPR031304">
    <property type="entry name" value="SLT_2"/>
</dbReference>
<dbReference type="PANTHER" id="PTHR30163:SF8">
    <property type="entry name" value="LYTIC MUREIN TRANSGLYCOSYLASE"/>
    <property type="match status" value="1"/>
</dbReference>
<evidence type="ECO:0000259" key="1">
    <source>
        <dbReference type="Pfam" id="PF13406"/>
    </source>
</evidence>
<evidence type="ECO:0000313" key="2">
    <source>
        <dbReference type="EMBL" id="SVB07393.1"/>
    </source>
</evidence>
<dbReference type="InterPro" id="IPR043426">
    <property type="entry name" value="MltB-like"/>
</dbReference>
<feature type="domain" description="Transglycosylase SLT" evidence="1">
    <location>
        <begin position="3"/>
        <end position="274"/>
    </location>
</feature>
<accession>A0A382B2A6</accession>
<dbReference type="SUPFAM" id="SSF53955">
    <property type="entry name" value="Lysozyme-like"/>
    <property type="match status" value="1"/>
</dbReference>
<sequence>MDKAVFLPKVIQYDRYQPEFYEDTKTYISKRVNKKKIDKALSLYQEKNLIIKDVENKFIVEKELLLALMGIETNFGKYLGKMDIVSSLATLSFDKRRSEFFTKELLILLKLIDNGIIDPTILYGSWAGAFGNFQFMPRTIKNYAIDYNGNSIIELKDIDDSFASAANYINKIGWKTDQPCFYKVELKDSVPKKYLNTSAKKIHNKKKLFYFEKYIHNYNEIDLNKNILAAIVTPDKDIIPGAENLSPAYLIFNNYELLLKWNRSLRFALAVCTLKNEIKNAL</sequence>
<name>A0A382B2A6_9ZZZZ</name>
<dbReference type="InterPro" id="IPR023346">
    <property type="entry name" value="Lysozyme-like_dom_sf"/>
</dbReference>
<dbReference type="EMBL" id="UINC01027701">
    <property type="protein sequence ID" value="SVB07393.1"/>
    <property type="molecule type" value="Genomic_DNA"/>
</dbReference>
<dbReference type="Gene3D" id="1.10.530.10">
    <property type="match status" value="1"/>
</dbReference>
<organism evidence="2">
    <name type="scientific">marine metagenome</name>
    <dbReference type="NCBI Taxonomy" id="408172"/>
    <lineage>
        <taxon>unclassified sequences</taxon>
        <taxon>metagenomes</taxon>
        <taxon>ecological metagenomes</taxon>
    </lineage>
</organism>
<proteinExistence type="predicted"/>